<evidence type="ECO:0000313" key="17">
    <source>
        <dbReference type="EMBL" id="RUO37966.1"/>
    </source>
</evidence>
<dbReference type="GO" id="GO:0009088">
    <property type="term" value="P:threonine biosynthetic process"/>
    <property type="evidence" value="ECO:0007669"/>
    <property type="project" value="UniProtKB-UniRule"/>
</dbReference>
<comment type="catalytic activity">
    <reaction evidence="12">
        <text>L-homoserine + NAD(+) = L-aspartate 4-semialdehyde + NADH + H(+)</text>
        <dbReference type="Rhea" id="RHEA:15757"/>
        <dbReference type="ChEBI" id="CHEBI:15378"/>
        <dbReference type="ChEBI" id="CHEBI:57476"/>
        <dbReference type="ChEBI" id="CHEBI:57540"/>
        <dbReference type="ChEBI" id="CHEBI:57945"/>
        <dbReference type="ChEBI" id="CHEBI:537519"/>
        <dbReference type="EC" id="1.1.1.3"/>
    </reaction>
    <physiologicalReaction direction="right-to-left" evidence="12">
        <dbReference type="Rhea" id="RHEA:15759"/>
    </physiologicalReaction>
</comment>
<keyword evidence="10" id="KW-0486">Methionine biosynthesis</keyword>
<reference evidence="17 18" key="1">
    <citation type="journal article" date="2011" name="Front. Microbiol.">
        <title>Genomic signatures of strain selection and enhancement in Bacillus atrophaeus var. globigii, a historical biowarfare simulant.</title>
        <authorList>
            <person name="Gibbons H.S."/>
            <person name="Broomall S.M."/>
            <person name="McNew L.A."/>
            <person name="Daligault H."/>
            <person name="Chapman C."/>
            <person name="Bruce D."/>
            <person name="Karavis M."/>
            <person name="Krepps M."/>
            <person name="McGregor P.A."/>
            <person name="Hong C."/>
            <person name="Park K.H."/>
            <person name="Akmal A."/>
            <person name="Feldman A."/>
            <person name="Lin J.S."/>
            <person name="Chang W.E."/>
            <person name="Higgs B.W."/>
            <person name="Demirev P."/>
            <person name="Lindquist J."/>
            <person name="Liem A."/>
            <person name="Fochler E."/>
            <person name="Read T.D."/>
            <person name="Tapia R."/>
            <person name="Johnson S."/>
            <person name="Bishop-Lilly K.A."/>
            <person name="Detter C."/>
            <person name="Han C."/>
            <person name="Sozhamannan S."/>
            <person name="Rosenzweig C.N."/>
            <person name="Skowronski E.W."/>
        </authorList>
    </citation>
    <scope>NUCLEOTIDE SEQUENCE [LARGE SCALE GENOMIC DNA]</scope>
    <source>
        <strain evidence="17 18">AIT1</strain>
    </source>
</reference>
<evidence type="ECO:0000256" key="7">
    <source>
        <dbReference type="ARBA" id="ARBA00022697"/>
    </source>
</evidence>
<dbReference type="SUPFAM" id="SSF53633">
    <property type="entry name" value="Carbamate kinase-like"/>
    <property type="match status" value="1"/>
</dbReference>
<evidence type="ECO:0000256" key="8">
    <source>
        <dbReference type="ARBA" id="ARBA00022857"/>
    </source>
</evidence>
<dbReference type="UniPathway" id="UPA00050">
    <property type="reaction ID" value="UER00063"/>
</dbReference>
<evidence type="ECO:0000259" key="15">
    <source>
        <dbReference type="Pfam" id="PF00742"/>
    </source>
</evidence>
<comment type="pathway">
    <text evidence="2 13">Amino-acid biosynthesis; L-methionine biosynthesis via de novo pathway; L-homoserine from L-aspartate: step 1/3.</text>
</comment>
<keyword evidence="8 13" id="KW-0521">NADP</keyword>
<dbReference type="AlphaFoldDB" id="A0A432WW18"/>
<dbReference type="GO" id="GO:0009090">
    <property type="term" value="P:homoserine biosynthetic process"/>
    <property type="evidence" value="ECO:0007669"/>
    <property type="project" value="UniProtKB-ARBA"/>
</dbReference>
<dbReference type="PANTHER" id="PTHR43070:SF5">
    <property type="entry name" value="HOMOSERINE DEHYDROGENASE"/>
    <property type="match status" value="1"/>
</dbReference>
<dbReference type="FunFam" id="3.30.360.10:FF:000006">
    <property type="entry name" value="Bifunctional aspartokinase/homoserine dehydrogenase"/>
    <property type="match status" value="1"/>
</dbReference>
<dbReference type="UniPathway" id="UPA00051">
    <property type="reaction ID" value="UER00462"/>
</dbReference>
<evidence type="ECO:0000256" key="13">
    <source>
        <dbReference type="PIRNR" id="PIRNR000727"/>
    </source>
</evidence>
<keyword evidence="13 17" id="KW-0418">Kinase</keyword>
<keyword evidence="13" id="KW-0067">ATP-binding</keyword>
<feature type="domain" description="Aspartate/homoserine dehydrogenase NAD-binding" evidence="16">
    <location>
        <begin position="464"/>
        <end position="597"/>
    </location>
</feature>
<comment type="pathway">
    <text evidence="5 13">Amino-acid biosynthesis; L-threonine biosynthesis; L-threonine from L-aspartate: step 1/5.</text>
</comment>
<dbReference type="PIRSF" id="PIRSF000727">
    <property type="entry name" value="ThrA"/>
    <property type="match status" value="1"/>
</dbReference>
<dbReference type="Gene3D" id="3.40.1160.10">
    <property type="entry name" value="Acetylglutamate kinase-like"/>
    <property type="match status" value="1"/>
</dbReference>
<keyword evidence="7" id="KW-0791">Threonine biosynthesis</keyword>
<evidence type="ECO:0000313" key="18">
    <source>
        <dbReference type="Proteomes" id="UP000286976"/>
    </source>
</evidence>
<keyword evidence="13" id="KW-0547">Nucleotide-binding</keyword>
<dbReference type="PROSITE" id="PS00324">
    <property type="entry name" value="ASPARTOKINASE"/>
    <property type="match status" value="1"/>
</dbReference>
<evidence type="ECO:0000256" key="9">
    <source>
        <dbReference type="ARBA" id="ARBA00023002"/>
    </source>
</evidence>
<dbReference type="OrthoDB" id="9799110at2"/>
<comment type="pathway">
    <text evidence="13">Amino-acid biosynthesis; L-lysine biosynthesis via DAP pathway; (S)-tetrahydrodipicolinate from L-aspartate: step 1/4.</text>
</comment>
<dbReference type="Gene3D" id="3.30.360.10">
    <property type="entry name" value="Dihydrodipicolinate Reductase, domain 2"/>
    <property type="match status" value="1"/>
</dbReference>
<evidence type="ECO:0000256" key="1">
    <source>
        <dbReference type="ARBA" id="ARBA00001920"/>
    </source>
</evidence>
<evidence type="ECO:0000256" key="2">
    <source>
        <dbReference type="ARBA" id="ARBA00004986"/>
    </source>
</evidence>
<accession>A0A432WW18</accession>
<feature type="domain" description="Homoserine dehydrogenase catalytic" evidence="15">
    <location>
        <begin position="610"/>
        <end position="804"/>
    </location>
</feature>
<dbReference type="Pfam" id="PF00742">
    <property type="entry name" value="Homoserine_dh"/>
    <property type="match status" value="1"/>
</dbReference>
<dbReference type="GO" id="GO:0004412">
    <property type="term" value="F:homoserine dehydrogenase activity"/>
    <property type="evidence" value="ECO:0007669"/>
    <property type="project" value="UniProtKB-UniRule"/>
</dbReference>
<comment type="similarity">
    <text evidence="13">In the C-terminal section; belongs to the homoserine dehydrogenase family.</text>
</comment>
<dbReference type="InterPro" id="IPR011147">
    <property type="entry name" value="Bifunc_Aspkin/hSer_DH"/>
</dbReference>
<comment type="caution">
    <text evidence="17">The sequence shown here is derived from an EMBL/GenBank/DDBJ whole genome shotgun (WGS) entry which is preliminary data.</text>
</comment>
<dbReference type="InterPro" id="IPR005106">
    <property type="entry name" value="Asp/hSer_DH_NAD-bd"/>
</dbReference>
<dbReference type="NCBIfam" id="NF007003">
    <property type="entry name" value="PRK09466.1"/>
    <property type="match status" value="1"/>
</dbReference>
<dbReference type="GO" id="GO:0009086">
    <property type="term" value="P:methionine biosynthetic process"/>
    <property type="evidence" value="ECO:0007669"/>
    <property type="project" value="UniProtKB-KW"/>
</dbReference>
<comment type="similarity">
    <text evidence="13">In the N-terminal section; belongs to the aspartokinase family.</text>
</comment>
<dbReference type="GO" id="GO:0050661">
    <property type="term" value="F:NADP binding"/>
    <property type="evidence" value="ECO:0007669"/>
    <property type="project" value="UniProtKB-UniRule"/>
</dbReference>
<dbReference type="SUPFAM" id="SSF55347">
    <property type="entry name" value="Glyceraldehyde-3-phosphate dehydrogenase-like, C-terminal domain"/>
    <property type="match status" value="1"/>
</dbReference>
<comment type="catalytic activity">
    <reaction evidence="11">
        <text>L-homoserine + NADP(+) = L-aspartate 4-semialdehyde + NADPH + H(+)</text>
        <dbReference type="Rhea" id="RHEA:15761"/>
        <dbReference type="ChEBI" id="CHEBI:15378"/>
        <dbReference type="ChEBI" id="CHEBI:57476"/>
        <dbReference type="ChEBI" id="CHEBI:57783"/>
        <dbReference type="ChEBI" id="CHEBI:58349"/>
        <dbReference type="ChEBI" id="CHEBI:537519"/>
        <dbReference type="EC" id="1.1.1.3"/>
    </reaction>
    <physiologicalReaction direction="right-to-left" evidence="11">
        <dbReference type="Rhea" id="RHEA:15763"/>
    </physiologicalReaction>
</comment>
<comment type="pathway">
    <text evidence="3 13">Amino-acid biosynthesis; L-threonine biosynthesis; L-threonine from L-aspartate: step 3/5.</text>
</comment>
<dbReference type="GO" id="GO:0009089">
    <property type="term" value="P:lysine biosynthetic process via diaminopimelate"/>
    <property type="evidence" value="ECO:0007669"/>
    <property type="project" value="UniProtKB-UniRule"/>
</dbReference>
<dbReference type="InterPro" id="IPR018042">
    <property type="entry name" value="Aspartate_kinase_CS"/>
</dbReference>
<feature type="domain" description="Aspartate/glutamate/uridylate kinase" evidence="14">
    <location>
        <begin position="24"/>
        <end position="291"/>
    </location>
</feature>
<dbReference type="RefSeq" id="WP_126758063.1">
    <property type="nucleotide sequence ID" value="NZ_PIPQ01000009.1"/>
</dbReference>
<dbReference type="Proteomes" id="UP000286976">
    <property type="component" value="Unassembled WGS sequence"/>
</dbReference>
<gene>
    <name evidence="17" type="ORF">CWE15_10630</name>
</gene>
<evidence type="ECO:0000256" key="4">
    <source>
        <dbReference type="ARBA" id="ARBA00005062"/>
    </source>
</evidence>
<dbReference type="UniPathway" id="UPA00034">
    <property type="reaction ID" value="UER00015"/>
</dbReference>
<comment type="pathway">
    <text evidence="4 13">Amino-acid biosynthesis; L-methionine biosynthesis via de novo pathway; L-homoserine from L-aspartate: step 3/3.</text>
</comment>
<proteinExistence type="inferred from homology"/>
<evidence type="ECO:0000256" key="5">
    <source>
        <dbReference type="ARBA" id="ARBA00005139"/>
    </source>
</evidence>
<dbReference type="InterPro" id="IPR036393">
    <property type="entry name" value="AceGlu_kinase-like_sf"/>
</dbReference>
<protein>
    <recommendedName>
        <fullName evidence="13">Bifunctional aspartokinase/homoserine dehydrogenase</fullName>
    </recommendedName>
    <domain>
        <recommendedName>
            <fullName evidence="13">Aspartokinase</fullName>
            <ecNumber evidence="13">2.7.2.4</ecNumber>
        </recommendedName>
    </domain>
    <domain>
        <recommendedName>
            <fullName evidence="13">Homoserine dehydrogenase</fullName>
            <ecNumber evidence="13">1.1.1.3</ecNumber>
        </recommendedName>
    </domain>
</protein>
<dbReference type="PANTHER" id="PTHR43070">
    <property type="match status" value="1"/>
</dbReference>
<comment type="cofactor">
    <cofactor evidence="1">
        <name>a metal cation</name>
        <dbReference type="ChEBI" id="CHEBI:25213"/>
    </cofactor>
</comment>
<evidence type="ECO:0000256" key="12">
    <source>
        <dbReference type="ARBA" id="ARBA00049031"/>
    </source>
</evidence>
<dbReference type="Pfam" id="PF00696">
    <property type="entry name" value="AA_kinase"/>
    <property type="match status" value="1"/>
</dbReference>
<comment type="catalytic activity">
    <reaction evidence="13">
        <text>L-aspartate + ATP = 4-phospho-L-aspartate + ADP</text>
        <dbReference type="Rhea" id="RHEA:23776"/>
        <dbReference type="ChEBI" id="CHEBI:29991"/>
        <dbReference type="ChEBI" id="CHEBI:30616"/>
        <dbReference type="ChEBI" id="CHEBI:57535"/>
        <dbReference type="ChEBI" id="CHEBI:456216"/>
        <dbReference type="EC" id="2.7.2.4"/>
    </reaction>
</comment>
<evidence type="ECO:0000259" key="14">
    <source>
        <dbReference type="Pfam" id="PF00696"/>
    </source>
</evidence>
<dbReference type="GO" id="GO:0004072">
    <property type="term" value="F:aspartate kinase activity"/>
    <property type="evidence" value="ECO:0007669"/>
    <property type="project" value="UniProtKB-UniRule"/>
</dbReference>
<keyword evidence="9 13" id="KW-0560">Oxidoreductase</keyword>
<sequence length="818" mass="91663">MSTAVLSSSVTPERIQTIADDVHIHKFGGSSLADPYCYRRVARIVTEHAGSSDLIIVSAAGDTTNRILAIIEARRDDAEYAANLFASLQRFQYNLIDELLAGRQQSACLEAIDQDFARWQRWLIGQENIETAELCAYGELWSARLLAALLQRQGTRADYLDARSFLTADDAAEPVIHTEPSQRALLERIAPHPGTRFIVTGFICAEAVTGRTLLLGRNGSDYSATLIGSLVNCRQTTIWKDVSGVYSADPRKVERVVSLPSLDWAEAEELARLGSPVLHPRTFQPIDRERMIISVRSSLKVENQQTRIGQYDYTEARGKVLTSLQDVTLFSIGLEHSKLLRAFEQTGLEPLIAWTAHGQQHFAFHQNLLAYVHQWFADQNAADQFSEVSGYSMVALVGARIKEAGQFAVLKREVDEQHLHHFAVAENNNSAIAILAQKLDHRFLNRLHSLLFNFRKSVGVLVIGCGNIGSEWLRLFSQQRDHLNETIDVKVMGIANSTQLWLDYNGVELGHWREDFQRLARPYVLNELLGELPNAPFDELVVMDLTDSVDIARHYSTFFANGLHIISANKRAGAAPEAMYREIRTIQQEWEREWLYNTTVGAGLPLNYAITDLMRSGDRIRSISGIFSGTLSWLFEHYDEGLESFADLVRRAKAEGYTEPDPREDLSCRDIVRKLLIVAREIGANLDWGDIHVQSLVPEHLADIPLNEFMERLDELNAPMEQLWAEARAQGKLPRLMASFSVQEGQSDARVGVDLMDSSDMLTNLIPGENIFVIFSDWYNDMPLVISGPGAGKQVTAGGVQSDLHQLLSRLGQPTQTI</sequence>
<dbReference type="SUPFAM" id="SSF51735">
    <property type="entry name" value="NAD(P)-binding Rossmann-fold domains"/>
    <property type="match status" value="1"/>
</dbReference>
<evidence type="ECO:0000256" key="11">
    <source>
        <dbReference type="ARBA" id="ARBA00048841"/>
    </source>
</evidence>
<organism evidence="17 18">
    <name type="scientific">Aliidiomarina taiwanensis</name>
    <dbReference type="NCBI Taxonomy" id="946228"/>
    <lineage>
        <taxon>Bacteria</taxon>
        <taxon>Pseudomonadati</taxon>
        <taxon>Pseudomonadota</taxon>
        <taxon>Gammaproteobacteria</taxon>
        <taxon>Alteromonadales</taxon>
        <taxon>Idiomarinaceae</taxon>
        <taxon>Aliidiomarina</taxon>
    </lineage>
</organism>
<dbReference type="EMBL" id="PIPQ01000009">
    <property type="protein sequence ID" value="RUO37966.1"/>
    <property type="molecule type" value="Genomic_DNA"/>
</dbReference>
<dbReference type="InterPro" id="IPR001342">
    <property type="entry name" value="HDH_cat"/>
</dbReference>
<evidence type="ECO:0000256" key="6">
    <source>
        <dbReference type="ARBA" id="ARBA00022605"/>
    </source>
</evidence>
<dbReference type="GO" id="GO:0005524">
    <property type="term" value="F:ATP binding"/>
    <property type="evidence" value="ECO:0007669"/>
    <property type="project" value="UniProtKB-UniRule"/>
</dbReference>
<dbReference type="EC" id="1.1.1.3" evidence="13"/>
<dbReference type="Gene3D" id="1.20.120.1320">
    <property type="entry name" value="Aspartokinase, catalytic domain"/>
    <property type="match status" value="1"/>
</dbReference>
<dbReference type="EC" id="2.7.2.4" evidence="13"/>
<dbReference type="Pfam" id="PF03447">
    <property type="entry name" value="NAD_binding_3"/>
    <property type="match status" value="1"/>
</dbReference>
<keyword evidence="6 13" id="KW-0028">Amino-acid biosynthesis</keyword>
<dbReference type="InterPro" id="IPR042199">
    <property type="entry name" value="AsparK_Bifunc_asparK/hSer_DH"/>
</dbReference>
<evidence type="ECO:0000256" key="10">
    <source>
        <dbReference type="ARBA" id="ARBA00023167"/>
    </source>
</evidence>
<comment type="subunit">
    <text evidence="13">Homotetramer.</text>
</comment>
<keyword evidence="18" id="KW-1185">Reference proteome</keyword>
<dbReference type="InterPro" id="IPR049638">
    <property type="entry name" value="AK-HD"/>
</dbReference>
<keyword evidence="13" id="KW-0808">Transferase</keyword>
<dbReference type="InterPro" id="IPR001048">
    <property type="entry name" value="Asp/Glu/Uridylate_kinase"/>
</dbReference>
<evidence type="ECO:0000259" key="16">
    <source>
        <dbReference type="Pfam" id="PF03447"/>
    </source>
</evidence>
<evidence type="ECO:0000256" key="3">
    <source>
        <dbReference type="ARBA" id="ARBA00005056"/>
    </source>
</evidence>
<name>A0A432WW18_9GAMM</name>
<dbReference type="InterPro" id="IPR036291">
    <property type="entry name" value="NAD(P)-bd_dom_sf"/>
</dbReference>
<dbReference type="Gene3D" id="3.40.50.720">
    <property type="entry name" value="NAD(P)-binding Rossmann-like Domain"/>
    <property type="match status" value="1"/>
</dbReference>